<keyword evidence="3" id="KW-1185">Reference proteome</keyword>
<dbReference type="RefSeq" id="WP_089767727.1">
    <property type="nucleotide sequence ID" value="NZ_FNPB01000008.1"/>
</dbReference>
<sequence length="168" mass="18380">MIDEGAPVDFEEFRPGDPYDIDRPEGWSAQYRDRTAVYENDRGDHRIRIVEFSKGLSLYWWVDVYVGEEGWHRQEVGLGDSYTDPEAAAAAVESYLDVVGESDGRDGATGGERPPSSGGRPDRESVAARRHAPGPDGWTLDDARPETAASDSTSSDERGSGPDTDATE</sequence>
<evidence type="ECO:0000313" key="2">
    <source>
        <dbReference type="EMBL" id="SDY20709.1"/>
    </source>
</evidence>
<gene>
    <name evidence="2" type="ORF">SAMN04487946_108149</name>
</gene>
<dbReference type="OrthoDB" id="307318at2157"/>
<protein>
    <submittedName>
        <fullName evidence="2">Uncharacterized protein</fullName>
    </submittedName>
</protein>
<name>A0A1H3I0S2_9EURY</name>
<organism evidence="2 3">
    <name type="scientific">Halobellus clavatus</name>
    <dbReference type="NCBI Taxonomy" id="660517"/>
    <lineage>
        <taxon>Archaea</taxon>
        <taxon>Methanobacteriati</taxon>
        <taxon>Methanobacteriota</taxon>
        <taxon>Stenosarchaea group</taxon>
        <taxon>Halobacteria</taxon>
        <taxon>Halobacteriales</taxon>
        <taxon>Haloferacaceae</taxon>
        <taxon>Halobellus</taxon>
    </lineage>
</organism>
<evidence type="ECO:0000256" key="1">
    <source>
        <dbReference type="SAM" id="MobiDB-lite"/>
    </source>
</evidence>
<proteinExistence type="predicted"/>
<feature type="compositionally biased region" description="Basic and acidic residues" evidence="1">
    <location>
        <begin position="11"/>
        <end position="21"/>
    </location>
</feature>
<feature type="region of interest" description="Disordered" evidence="1">
    <location>
        <begin position="98"/>
        <end position="168"/>
    </location>
</feature>
<dbReference type="Proteomes" id="UP000199170">
    <property type="component" value="Unassembled WGS sequence"/>
</dbReference>
<dbReference type="AlphaFoldDB" id="A0A1H3I0S2"/>
<dbReference type="EMBL" id="FNPB01000008">
    <property type="protein sequence ID" value="SDY20709.1"/>
    <property type="molecule type" value="Genomic_DNA"/>
</dbReference>
<reference evidence="3" key="1">
    <citation type="submission" date="2016-10" db="EMBL/GenBank/DDBJ databases">
        <authorList>
            <person name="Varghese N."/>
            <person name="Submissions S."/>
        </authorList>
    </citation>
    <scope>NUCLEOTIDE SEQUENCE [LARGE SCALE GENOMIC DNA]</scope>
    <source>
        <strain evidence="3">CGMCC 1.10118</strain>
    </source>
</reference>
<accession>A0A1H3I0S2</accession>
<feature type="region of interest" description="Disordered" evidence="1">
    <location>
        <begin position="1"/>
        <end position="21"/>
    </location>
</feature>
<dbReference type="STRING" id="660517.SAMN04487946_108149"/>
<evidence type="ECO:0000313" key="3">
    <source>
        <dbReference type="Proteomes" id="UP000199170"/>
    </source>
</evidence>